<dbReference type="Gene3D" id="3.40.50.12780">
    <property type="entry name" value="N-terminal domain of ligase-like"/>
    <property type="match status" value="1"/>
</dbReference>
<feature type="region of interest" description="Disordered" evidence="1">
    <location>
        <begin position="82"/>
        <end position="110"/>
    </location>
</feature>
<organism evidence="3 4">
    <name type="scientific">Verticiella sediminum</name>
    <dbReference type="NCBI Taxonomy" id="1247510"/>
    <lineage>
        <taxon>Bacteria</taxon>
        <taxon>Pseudomonadati</taxon>
        <taxon>Pseudomonadota</taxon>
        <taxon>Betaproteobacteria</taxon>
        <taxon>Burkholderiales</taxon>
        <taxon>Alcaligenaceae</taxon>
        <taxon>Verticiella</taxon>
    </lineage>
</organism>
<accession>A0A556AY56</accession>
<dbReference type="Pfam" id="PF14535">
    <property type="entry name" value="AMP-binding_C_2"/>
    <property type="match status" value="1"/>
</dbReference>
<proteinExistence type="predicted"/>
<comment type="caution">
    <text evidence="3">The sequence shown here is derived from an EMBL/GenBank/DDBJ whole genome shotgun (WGS) entry which is preliminary data.</text>
</comment>
<dbReference type="GO" id="GO:0016874">
    <property type="term" value="F:ligase activity"/>
    <property type="evidence" value="ECO:0007669"/>
    <property type="project" value="UniProtKB-KW"/>
</dbReference>
<keyword evidence="4" id="KW-1185">Reference proteome</keyword>
<name>A0A556AY56_9BURK</name>
<keyword evidence="3" id="KW-0436">Ligase</keyword>
<dbReference type="OrthoDB" id="580775at2"/>
<sequence length="468" mass="51550">MNSPIPYYLTSVDWPRLIQDYPPPPHYAETSGALSDEAMRQLQEQRLRARIADAARLPFYAERWRAAGVDAADVRGLEDLPHLPTFDSDELRSSQEARPPYGAHQPSPAEWDDVLPLKLQTSGGTTGAPRLTLFDPVALEVQGIQTARGLYAQGARPGDLIQIPFTASLANAGWSAYNAVHHWLGGVPVTTGSGNVTSSEKQLEYARTLGTAGWYANADYLGRLTAVAQDIGFDLHALRTKFLFSFLGADDGTVRRALSDAWNAPVYDNYGSHEVGLIAWECQAGTRHINEDTVIVEILDEDGRPVPDGTYGHAVLTSLHRKIPVYLRYDIRDRLAVLPRARCACGVLSKRLLPMQGRVDQMIKLRGTNIYPSSCHRTVSADPRTNGEYLCVVSHSGAGLARRLEMCVRIERRSTQVDADALRTDMLRRLASDLGAKVDVEIVDPGALRPHTGEGEKIRRVLDLRKAG</sequence>
<evidence type="ECO:0000256" key="1">
    <source>
        <dbReference type="SAM" id="MobiDB-lite"/>
    </source>
</evidence>
<dbReference type="InterPro" id="IPR045851">
    <property type="entry name" value="AMP-bd_C_sf"/>
</dbReference>
<protein>
    <submittedName>
        <fullName evidence="3">Phenylacetate--CoA ligase</fullName>
    </submittedName>
</protein>
<feature type="domain" description="AMP-dependent ligase C-terminal" evidence="2">
    <location>
        <begin position="367"/>
        <end position="465"/>
    </location>
</feature>
<dbReference type="Gene3D" id="3.30.300.30">
    <property type="match status" value="1"/>
</dbReference>
<dbReference type="RefSeq" id="WP_143946743.1">
    <property type="nucleotide sequence ID" value="NZ_BAABMB010000004.1"/>
</dbReference>
<dbReference type="PANTHER" id="PTHR43845">
    <property type="entry name" value="BLR5969 PROTEIN"/>
    <property type="match status" value="1"/>
</dbReference>
<dbReference type="EMBL" id="VLTJ01000007">
    <property type="protein sequence ID" value="TSH97861.1"/>
    <property type="molecule type" value="Genomic_DNA"/>
</dbReference>
<evidence type="ECO:0000313" key="3">
    <source>
        <dbReference type="EMBL" id="TSH97861.1"/>
    </source>
</evidence>
<evidence type="ECO:0000259" key="2">
    <source>
        <dbReference type="Pfam" id="PF14535"/>
    </source>
</evidence>
<dbReference type="InterPro" id="IPR042099">
    <property type="entry name" value="ANL_N_sf"/>
</dbReference>
<dbReference type="InterPro" id="IPR028154">
    <property type="entry name" value="AMP-dep_Lig_C"/>
</dbReference>
<evidence type="ECO:0000313" key="4">
    <source>
        <dbReference type="Proteomes" id="UP000318405"/>
    </source>
</evidence>
<gene>
    <name evidence="3" type="ORF">FOZ76_03450</name>
</gene>
<dbReference type="SUPFAM" id="SSF56801">
    <property type="entry name" value="Acetyl-CoA synthetase-like"/>
    <property type="match status" value="1"/>
</dbReference>
<reference evidence="3 4" key="1">
    <citation type="submission" date="2019-07" db="EMBL/GenBank/DDBJ databases">
        <title>Qingshengfaniella alkalisoli gen. nov., sp. nov., isolated from saline soil.</title>
        <authorList>
            <person name="Xu L."/>
            <person name="Huang X.-X."/>
            <person name="Sun J.-Q."/>
        </authorList>
    </citation>
    <scope>NUCLEOTIDE SEQUENCE [LARGE SCALE GENOMIC DNA]</scope>
    <source>
        <strain evidence="3 4">DSM 27279</strain>
    </source>
</reference>
<dbReference type="PANTHER" id="PTHR43845:SF1">
    <property type="entry name" value="BLR5969 PROTEIN"/>
    <property type="match status" value="1"/>
</dbReference>
<dbReference type="AlphaFoldDB" id="A0A556AY56"/>
<dbReference type="Proteomes" id="UP000318405">
    <property type="component" value="Unassembled WGS sequence"/>
</dbReference>